<dbReference type="InterPro" id="IPR013083">
    <property type="entry name" value="Znf_RING/FYVE/PHD"/>
</dbReference>
<dbReference type="InterPro" id="IPR048962">
    <property type="entry name" value="ARIH1-like_UBL"/>
</dbReference>
<evidence type="ECO:0000256" key="9">
    <source>
        <dbReference type="ARBA" id="ARBA00022737"/>
    </source>
</evidence>
<evidence type="ECO:0000256" key="2">
    <source>
        <dbReference type="ARBA" id="ARBA00001947"/>
    </source>
</evidence>
<dbReference type="PROSITE" id="PS50089">
    <property type="entry name" value="ZF_RING_2"/>
    <property type="match status" value="1"/>
</dbReference>
<evidence type="ECO:0000256" key="4">
    <source>
        <dbReference type="ARBA" id="ARBA00004906"/>
    </source>
</evidence>
<dbReference type="PROSITE" id="PS00518">
    <property type="entry name" value="ZF_RING_1"/>
    <property type="match status" value="1"/>
</dbReference>
<dbReference type="EMBL" id="JAKUCV010005103">
    <property type="protein sequence ID" value="KAJ4832692.1"/>
    <property type="molecule type" value="Genomic_DNA"/>
</dbReference>
<name>A0A9Q0FJN7_9ROSI</name>
<evidence type="ECO:0000256" key="12">
    <source>
        <dbReference type="ARBA" id="ARBA00022833"/>
    </source>
</evidence>
<dbReference type="Pfam" id="PF01485">
    <property type="entry name" value="IBR"/>
    <property type="match status" value="1"/>
</dbReference>
<keyword evidence="11" id="KW-0833">Ubl conjugation pathway</keyword>
<evidence type="ECO:0000259" key="14">
    <source>
        <dbReference type="PROSITE" id="PS50089"/>
    </source>
</evidence>
<feature type="domain" description="RING-type" evidence="15">
    <location>
        <begin position="116"/>
        <end position="333"/>
    </location>
</feature>
<comment type="catalytic activity">
    <reaction evidence="1">
        <text>[E2 ubiquitin-conjugating enzyme]-S-ubiquitinyl-L-cysteine + [acceptor protein]-L-lysine = [E2 ubiquitin-conjugating enzyme]-L-cysteine + [acceptor protein]-N(6)-ubiquitinyl-L-lysine.</text>
        <dbReference type="EC" id="2.3.2.31"/>
    </reaction>
</comment>
<comment type="cofactor">
    <cofactor evidence="2">
        <name>Zn(2+)</name>
        <dbReference type="ChEBI" id="CHEBI:29105"/>
    </cofactor>
</comment>
<evidence type="ECO:0000313" key="16">
    <source>
        <dbReference type="EMBL" id="KAJ4832692.1"/>
    </source>
</evidence>
<reference evidence="16" key="2">
    <citation type="journal article" date="2023" name="Plants (Basel)">
        <title>Annotation of the Turnera subulata (Passifloraceae) Draft Genome Reveals the S-Locus Evolved after the Divergence of Turneroideae from Passifloroideae in a Stepwise Manner.</title>
        <authorList>
            <person name="Henning P.M."/>
            <person name="Roalson E.H."/>
            <person name="Mir W."/>
            <person name="McCubbin A.G."/>
            <person name="Shore J.S."/>
        </authorList>
    </citation>
    <scope>NUCLEOTIDE SEQUENCE</scope>
    <source>
        <strain evidence="16">F60SS</strain>
    </source>
</reference>
<protein>
    <recommendedName>
        <fullName evidence="6">RBR-type E3 ubiquitin transferase</fullName>
        <ecNumber evidence="6">2.3.2.31</ecNumber>
    </recommendedName>
</protein>
<dbReference type="SMART" id="SM00184">
    <property type="entry name" value="RING"/>
    <property type="match status" value="2"/>
</dbReference>
<keyword evidence="10 13" id="KW-0863">Zinc-finger</keyword>
<evidence type="ECO:0000256" key="6">
    <source>
        <dbReference type="ARBA" id="ARBA00012251"/>
    </source>
</evidence>
<feature type="domain" description="RING-type" evidence="14">
    <location>
        <begin position="120"/>
        <end position="167"/>
    </location>
</feature>
<evidence type="ECO:0000256" key="7">
    <source>
        <dbReference type="ARBA" id="ARBA00022679"/>
    </source>
</evidence>
<keyword evidence="8" id="KW-0479">Metal-binding</keyword>
<evidence type="ECO:0000256" key="11">
    <source>
        <dbReference type="ARBA" id="ARBA00022786"/>
    </source>
</evidence>
<dbReference type="InterPro" id="IPR031127">
    <property type="entry name" value="E3_UB_ligase_RBR"/>
</dbReference>
<dbReference type="Pfam" id="PF21235">
    <property type="entry name" value="UBA_ARI1"/>
    <property type="match status" value="1"/>
</dbReference>
<keyword evidence="9" id="KW-0677">Repeat</keyword>
<evidence type="ECO:0000256" key="13">
    <source>
        <dbReference type="PROSITE-ProRule" id="PRU00175"/>
    </source>
</evidence>
<comment type="function">
    <text evidence="3">Might act as an E3 ubiquitin-protein ligase, or as part of E3 complex, which accepts ubiquitin from specific E2 ubiquitin-conjugating enzymes and then transfers it to substrates.</text>
</comment>
<dbReference type="InterPro" id="IPR002867">
    <property type="entry name" value="IBR_dom"/>
</dbReference>
<reference evidence="16" key="1">
    <citation type="submission" date="2022-02" db="EMBL/GenBank/DDBJ databases">
        <authorList>
            <person name="Henning P.M."/>
            <person name="McCubbin A.G."/>
            <person name="Shore J.S."/>
        </authorList>
    </citation>
    <scope>NUCLEOTIDE SEQUENCE</scope>
    <source>
        <strain evidence="16">F60SS</strain>
        <tissue evidence="16">Leaves</tissue>
    </source>
</reference>
<accession>A0A9Q0FJN7</accession>
<dbReference type="InterPro" id="IPR044066">
    <property type="entry name" value="TRIAD_supradom"/>
</dbReference>
<dbReference type="PANTHER" id="PTHR11685">
    <property type="entry name" value="RBR FAMILY RING FINGER AND IBR DOMAIN-CONTAINING"/>
    <property type="match status" value="1"/>
</dbReference>
<keyword evidence="17" id="KW-1185">Reference proteome</keyword>
<dbReference type="SUPFAM" id="SSF57850">
    <property type="entry name" value="RING/U-box"/>
    <property type="match status" value="3"/>
</dbReference>
<comment type="similarity">
    <text evidence="5">Belongs to the RBR family. Ariadne subfamily.</text>
</comment>
<gene>
    <name evidence="16" type="ORF">Tsubulata_039578</name>
</gene>
<evidence type="ECO:0000259" key="15">
    <source>
        <dbReference type="PROSITE" id="PS51873"/>
    </source>
</evidence>
<dbReference type="GO" id="GO:0061630">
    <property type="term" value="F:ubiquitin protein ligase activity"/>
    <property type="evidence" value="ECO:0007669"/>
    <property type="project" value="UniProtKB-EC"/>
</dbReference>
<evidence type="ECO:0000256" key="5">
    <source>
        <dbReference type="ARBA" id="ARBA00005884"/>
    </source>
</evidence>
<keyword evidence="12" id="KW-0862">Zinc</keyword>
<sequence>MSHDDHCSYNKDADDYLIDEGDIATGLHKISLDGNTTTHYRFLKEADIRQRMEDDINELSTILFISKSEASILLRHYNWSVSDVNVAWFDDESGVRAKVGLLENPAPVDDDRQDSINASCGLCFDEFPRGQLSSAACGHLYCKTCWSSYVKTSMDNEGLGCIDLRCPEKFCGVAVDQDMIDSLLSEEDREEYLEHLVRSYVERSKIRKWCPGADCEYAIEICGGGIEDVDFEVTCRCFATFCWSCNREAHRPVDCDTARKWIVESDSDAKHVRAVIVQCKPCPECKRPNQKKRRSIQMKCRKCGHEFCWLCLQASCPISCARFVVDYRDWRVQDEESKKHENKYTLYSERWDANRRSKIGSLEELRRMKEEGLYFERLSQELGLPLTDFDFITQAWLQVVECRRVLEWCYAYGFYLSDEAKKFSLEYMLEVGESRVKELELCVGRESLDSVFRNEFSQFKFSEFRGKLLGLCHVTANYLEELVQTLKDGCLV</sequence>
<dbReference type="Proteomes" id="UP001141552">
    <property type="component" value="Unassembled WGS sequence"/>
</dbReference>
<dbReference type="GO" id="GO:0016567">
    <property type="term" value="P:protein ubiquitination"/>
    <property type="evidence" value="ECO:0007669"/>
    <property type="project" value="InterPro"/>
</dbReference>
<organism evidence="16 17">
    <name type="scientific">Turnera subulata</name>
    <dbReference type="NCBI Taxonomy" id="218843"/>
    <lineage>
        <taxon>Eukaryota</taxon>
        <taxon>Viridiplantae</taxon>
        <taxon>Streptophyta</taxon>
        <taxon>Embryophyta</taxon>
        <taxon>Tracheophyta</taxon>
        <taxon>Spermatophyta</taxon>
        <taxon>Magnoliopsida</taxon>
        <taxon>eudicotyledons</taxon>
        <taxon>Gunneridae</taxon>
        <taxon>Pentapetalae</taxon>
        <taxon>rosids</taxon>
        <taxon>fabids</taxon>
        <taxon>Malpighiales</taxon>
        <taxon>Passifloraceae</taxon>
        <taxon>Turnera</taxon>
    </lineage>
</organism>
<evidence type="ECO:0000256" key="1">
    <source>
        <dbReference type="ARBA" id="ARBA00001798"/>
    </source>
</evidence>
<dbReference type="EC" id="2.3.2.31" evidence="6"/>
<evidence type="ECO:0000256" key="10">
    <source>
        <dbReference type="ARBA" id="ARBA00022771"/>
    </source>
</evidence>
<dbReference type="AlphaFoldDB" id="A0A9Q0FJN7"/>
<dbReference type="GO" id="GO:0008270">
    <property type="term" value="F:zinc ion binding"/>
    <property type="evidence" value="ECO:0007669"/>
    <property type="project" value="UniProtKB-KW"/>
</dbReference>
<dbReference type="InterPro" id="IPR001841">
    <property type="entry name" value="Znf_RING"/>
</dbReference>
<evidence type="ECO:0000256" key="3">
    <source>
        <dbReference type="ARBA" id="ARBA00003976"/>
    </source>
</evidence>
<dbReference type="InterPro" id="IPR017907">
    <property type="entry name" value="Znf_RING_CS"/>
</dbReference>
<dbReference type="SMART" id="SM00647">
    <property type="entry name" value="IBR"/>
    <property type="match status" value="1"/>
</dbReference>
<comment type="caution">
    <text evidence="16">The sequence shown here is derived from an EMBL/GenBank/DDBJ whole genome shotgun (WGS) entry which is preliminary data.</text>
</comment>
<dbReference type="Gene3D" id="1.20.120.1750">
    <property type="match status" value="1"/>
</dbReference>
<dbReference type="PROSITE" id="PS51873">
    <property type="entry name" value="TRIAD"/>
    <property type="match status" value="1"/>
</dbReference>
<dbReference type="Gene3D" id="3.30.40.10">
    <property type="entry name" value="Zinc/RING finger domain, C3HC4 (zinc finger)"/>
    <property type="match status" value="1"/>
</dbReference>
<dbReference type="OrthoDB" id="10009520at2759"/>
<evidence type="ECO:0000313" key="17">
    <source>
        <dbReference type="Proteomes" id="UP001141552"/>
    </source>
</evidence>
<evidence type="ECO:0000256" key="8">
    <source>
        <dbReference type="ARBA" id="ARBA00022723"/>
    </source>
</evidence>
<keyword evidence="7" id="KW-0808">Transferase</keyword>
<dbReference type="FunFam" id="3.30.40.10:FF:000019">
    <property type="entry name" value="RBR-type E3 ubiquitin transferase"/>
    <property type="match status" value="1"/>
</dbReference>
<dbReference type="CDD" id="cd20346">
    <property type="entry name" value="BRcat_RBR_ANKIB1"/>
    <property type="match status" value="1"/>
</dbReference>
<proteinExistence type="inferred from homology"/>
<dbReference type="Pfam" id="PF22191">
    <property type="entry name" value="IBR_1"/>
    <property type="match status" value="1"/>
</dbReference>
<comment type="pathway">
    <text evidence="4">Protein modification; protein ubiquitination.</text>
</comment>